<gene>
    <name evidence="1" type="ORF">G4B88_012002</name>
</gene>
<evidence type="ECO:0000313" key="1">
    <source>
        <dbReference type="EMBL" id="KAF4393007.1"/>
    </source>
</evidence>
<dbReference type="EMBL" id="JAATIQ010000050">
    <property type="protein sequence ID" value="KAF4393007.1"/>
    <property type="molecule type" value="Genomic_DNA"/>
</dbReference>
<protein>
    <submittedName>
        <fullName evidence="1">Uncharacterized protein</fullName>
    </submittedName>
</protein>
<dbReference type="AlphaFoldDB" id="A0A7J6HCF2"/>
<name>A0A7J6HCF2_CANSA</name>
<sequence>MNIRTRIFHGVPHTSLSCQVHHMGESHNLEKLLQQGRVINISFHDKHPGSLQKRLPSSFQRRIIVIVKAIESKHSVSTAFQSRGHVTAPVTNTEIPFRDRTRADDRTRFSQAAPPQLYVLRERREGSDERLYYTIARIMWVVEAQYYLGSQDK</sequence>
<evidence type="ECO:0000313" key="2">
    <source>
        <dbReference type="Proteomes" id="UP000583929"/>
    </source>
</evidence>
<comment type="caution">
    <text evidence="1">The sequence shown here is derived from an EMBL/GenBank/DDBJ whole genome shotgun (WGS) entry which is preliminary data.</text>
</comment>
<reference evidence="1 2" key="1">
    <citation type="journal article" date="2020" name="bioRxiv">
        <title>Sequence and annotation of 42 cannabis genomes reveals extensive copy number variation in cannabinoid synthesis and pathogen resistance genes.</title>
        <authorList>
            <person name="Mckernan K.J."/>
            <person name="Helbert Y."/>
            <person name="Kane L.T."/>
            <person name="Ebling H."/>
            <person name="Zhang L."/>
            <person name="Liu B."/>
            <person name="Eaton Z."/>
            <person name="Mclaughlin S."/>
            <person name="Kingan S."/>
            <person name="Baybayan P."/>
            <person name="Concepcion G."/>
            <person name="Jordan M."/>
            <person name="Riva A."/>
            <person name="Barbazuk W."/>
            <person name="Harkins T."/>
        </authorList>
    </citation>
    <scope>NUCLEOTIDE SEQUENCE [LARGE SCALE GENOMIC DNA]</scope>
    <source>
        <strain evidence="2">cv. Jamaican Lion 4</strain>
        <tissue evidence="1">Leaf</tissue>
    </source>
</reference>
<accession>A0A7J6HCF2</accession>
<proteinExistence type="predicted"/>
<dbReference type="Proteomes" id="UP000583929">
    <property type="component" value="Unassembled WGS sequence"/>
</dbReference>
<keyword evidence="2" id="KW-1185">Reference proteome</keyword>
<organism evidence="1 2">
    <name type="scientific">Cannabis sativa</name>
    <name type="common">Hemp</name>
    <name type="synonym">Marijuana</name>
    <dbReference type="NCBI Taxonomy" id="3483"/>
    <lineage>
        <taxon>Eukaryota</taxon>
        <taxon>Viridiplantae</taxon>
        <taxon>Streptophyta</taxon>
        <taxon>Embryophyta</taxon>
        <taxon>Tracheophyta</taxon>
        <taxon>Spermatophyta</taxon>
        <taxon>Magnoliopsida</taxon>
        <taxon>eudicotyledons</taxon>
        <taxon>Gunneridae</taxon>
        <taxon>Pentapetalae</taxon>
        <taxon>rosids</taxon>
        <taxon>fabids</taxon>
        <taxon>Rosales</taxon>
        <taxon>Cannabaceae</taxon>
        <taxon>Cannabis</taxon>
    </lineage>
</organism>
<dbReference type="PROSITE" id="PS51257">
    <property type="entry name" value="PROKAR_LIPOPROTEIN"/>
    <property type="match status" value="1"/>
</dbReference>